<protein>
    <submittedName>
        <fullName evidence="4">R3H domain-containing protein 2</fullName>
    </submittedName>
</protein>
<evidence type="ECO:0000259" key="3">
    <source>
        <dbReference type="PROSITE" id="PS51061"/>
    </source>
</evidence>
<dbReference type="Proteomes" id="UP001211065">
    <property type="component" value="Unassembled WGS sequence"/>
</dbReference>
<sequence length="511" mass="57968">MVTEFENELQESIGASETFNIESNSQQLQQQPSLPTCSNDTKPSVPSPSVKLDPETGIDTFLVSTVKNQKDRLFVLKIDVDLEAYALDSHRTKMEFPGMNSYQRLIIHRIAHQYGMAHVVDASRRAVIIYKTNATSVPPLLLRNIPLSEDTKTEKSHGIQESSSKSSFTLSKPLPNGNLKIMQRGHLNHRNNQRQSKMNNYHRDYHGRFLEEKVIACNELRAEIFQDNDNIMSHTFENSDNVERTGSQKLSHVTRKNFGNHSRPRVPSYCGNHTSPAQRPFDTYGNFHPSAIPQYHNNPVRQNNSFMRLPMHPSYFYGSNPLYAGPEVYRNCDSDIEGCQLLPTNSFHHSPIFVPPYADPRYPPFIPFQYYAAPNTSSLSSQSSQNGEYDINTDSGENDGDTTSSPATDILHYEMMPPGYPNYNSDFGDMLPSGYMAPGYSYYPMMYQYPRPPQSYFGYPFPVHHETTSNYINSQGSLSNQDQIDAKIKSNENNNNSLENLIGGVEKLKVN</sequence>
<feature type="compositionally biased region" description="Low complexity" evidence="2">
    <location>
        <begin position="25"/>
        <end position="35"/>
    </location>
</feature>
<evidence type="ECO:0000256" key="1">
    <source>
        <dbReference type="ARBA" id="ARBA00022553"/>
    </source>
</evidence>
<comment type="caution">
    <text evidence="4">The sequence shown here is derived from an EMBL/GenBank/DDBJ whole genome shotgun (WGS) entry which is preliminary data.</text>
</comment>
<dbReference type="Gene3D" id="3.30.1370.50">
    <property type="entry name" value="R3H-like domain"/>
    <property type="match status" value="1"/>
</dbReference>
<gene>
    <name evidence="4" type="primary">R3HDM2</name>
    <name evidence="4" type="ORF">HK099_004419</name>
</gene>
<dbReference type="SMART" id="SM00393">
    <property type="entry name" value="R3H"/>
    <property type="match status" value="1"/>
</dbReference>
<dbReference type="Pfam" id="PF01424">
    <property type="entry name" value="R3H"/>
    <property type="match status" value="1"/>
</dbReference>
<dbReference type="CDD" id="cd02642">
    <property type="entry name" value="R3H_encore_like"/>
    <property type="match status" value="1"/>
</dbReference>
<name>A0AAD5UAS1_9FUNG</name>
<dbReference type="InterPro" id="IPR051937">
    <property type="entry name" value="R3H_domain_containing"/>
</dbReference>
<evidence type="ECO:0000313" key="4">
    <source>
        <dbReference type="EMBL" id="KAJ3226675.1"/>
    </source>
</evidence>
<keyword evidence="1" id="KW-0597">Phosphoprotein</keyword>
<dbReference type="SUPFAM" id="SSF82708">
    <property type="entry name" value="R3H domain"/>
    <property type="match status" value="1"/>
</dbReference>
<dbReference type="InterPro" id="IPR001374">
    <property type="entry name" value="R3H_dom"/>
</dbReference>
<dbReference type="PANTHER" id="PTHR15672:SF8">
    <property type="entry name" value="PROTEIN ENCORE"/>
    <property type="match status" value="1"/>
</dbReference>
<evidence type="ECO:0000256" key="2">
    <source>
        <dbReference type="SAM" id="MobiDB-lite"/>
    </source>
</evidence>
<dbReference type="PROSITE" id="PS51061">
    <property type="entry name" value="R3H"/>
    <property type="match status" value="1"/>
</dbReference>
<feature type="region of interest" description="Disordered" evidence="2">
    <location>
        <begin position="1"/>
        <end position="51"/>
    </location>
</feature>
<feature type="region of interest" description="Disordered" evidence="2">
    <location>
        <begin position="377"/>
        <end position="407"/>
    </location>
</feature>
<organism evidence="4 5">
    <name type="scientific">Clydaea vesicula</name>
    <dbReference type="NCBI Taxonomy" id="447962"/>
    <lineage>
        <taxon>Eukaryota</taxon>
        <taxon>Fungi</taxon>
        <taxon>Fungi incertae sedis</taxon>
        <taxon>Chytridiomycota</taxon>
        <taxon>Chytridiomycota incertae sedis</taxon>
        <taxon>Chytridiomycetes</taxon>
        <taxon>Lobulomycetales</taxon>
        <taxon>Lobulomycetaceae</taxon>
        <taxon>Clydaea</taxon>
    </lineage>
</organism>
<feature type="compositionally biased region" description="Low complexity" evidence="2">
    <location>
        <begin position="162"/>
        <end position="175"/>
    </location>
</feature>
<keyword evidence="5" id="KW-1185">Reference proteome</keyword>
<dbReference type="InterPro" id="IPR036867">
    <property type="entry name" value="R3H_dom_sf"/>
</dbReference>
<dbReference type="PANTHER" id="PTHR15672">
    <property type="entry name" value="CAMP-REGULATED PHOSPHOPROTEIN 21 RELATED R3H DOMAIN CONTAINING PROTEIN"/>
    <property type="match status" value="1"/>
</dbReference>
<dbReference type="EMBL" id="JADGJW010000031">
    <property type="protein sequence ID" value="KAJ3226675.1"/>
    <property type="molecule type" value="Genomic_DNA"/>
</dbReference>
<feature type="compositionally biased region" description="Polar residues" evidence="2">
    <location>
        <begin position="13"/>
        <end position="24"/>
    </location>
</feature>
<dbReference type="AlphaFoldDB" id="A0AAD5UAS1"/>
<proteinExistence type="predicted"/>
<reference evidence="4" key="1">
    <citation type="submission" date="2020-05" db="EMBL/GenBank/DDBJ databases">
        <title>Phylogenomic resolution of chytrid fungi.</title>
        <authorList>
            <person name="Stajich J.E."/>
            <person name="Amses K."/>
            <person name="Simmons R."/>
            <person name="Seto K."/>
            <person name="Myers J."/>
            <person name="Bonds A."/>
            <person name="Quandt C.A."/>
            <person name="Barry K."/>
            <person name="Liu P."/>
            <person name="Grigoriev I."/>
            <person name="Longcore J.E."/>
            <person name="James T.Y."/>
        </authorList>
    </citation>
    <scope>NUCLEOTIDE SEQUENCE</scope>
    <source>
        <strain evidence="4">JEL0476</strain>
    </source>
</reference>
<dbReference type="GO" id="GO:0003676">
    <property type="term" value="F:nucleic acid binding"/>
    <property type="evidence" value="ECO:0007669"/>
    <property type="project" value="UniProtKB-UniRule"/>
</dbReference>
<feature type="region of interest" description="Disordered" evidence="2">
    <location>
        <begin position="151"/>
        <end position="180"/>
    </location>
</feature>
<feature type="domain" description="R3H" evidence="3">
    <location>
        <begin position="72"/>
        <end position="135"/>
    </location>
</feature>
<accession>A0AAD5UAS1</accession>
<evidence type="ECO:0000313" key="5">
    <source>
        <dbReference type="Proteomes" id="UP001211065"/>
    </source>
</evidence>